<reference evidence="5 6" key="1">
    <citation type="journal article" date="2016" name="Biochim. Biophys. Acta">
        <title>Characterization of red-shifted phycobilisomes isolated from the chlorophyll f-containing cyanobacterium Halomicronema hongdechloris.</title>
        <authorList>
            <person name="Li Y."/>
            <person name="Lin Y."/>
            <person name="Garvey C.J."/>
            <person name="Birch D."/>
            <person name="Corkery R.W."/>
            <person name="Loughlin P.C."/>
            <person name="Scheer H."/>
            <person name="Willows R.D."/>
            <person name="Chen M."/>
        </authorList>
    </citation>
    <scope>NUCLEOTIDE SEQUENCE [LARGE SCALE GENOMIC DNA]</scope>
    <source>
        <strain evidence="5 6">C2206</strain>
    </source>
</reference>
<keyword evidence="6" id="KW-1185">Reference proteome</keyword>
<sequence length="381" mass="41999">MNSTETPPASVTQVKAVAGDQLRIDGSDAMVLINRWLKQQFEQSYPQIEVTLDSRGTETALDEVIAGDIDLAAIGRPLMEAETAKGLRQIPVSQDSIAVIVGRSNPFMGSLTVEQFAQILRGEITDWAELGRQPGNILVIDRPQGSDTRQALLNNPRFQDLEGQPASQEHHVTVADTAAVIRRLGGDGIGYAIASQIQHQPQVRVVKIAVLLDTLPGDAIYPYTSLRGYAYRADNPAIQAFLDLVQDPSGQLAINQAKDAEADAITAALEPRPWQRSSSSSPGVGTATTPVDRLLPFWWVLLGGLLLWLGWWLSQRQRANRLRLRSLPIAKRRQNRRRQNRRRQRQLPPPPIQPCQRPPLMGLPAPEEAGTSLGKQKQGQQ</sequence>
<dbReference type="Proteomes" id="UP000191901">
    <property type="component" value="Chromosome"/>
</dbReference>
<evidence type="ECO:0000256" key="1">
    <source>
        <dbReference type="ARBA" id="ARBA00022729"/>
    </source>
</evidence>
<dbReference type="AlphaFoldDB" id="A0A1Z3HPZ2"/>
<dbReference type="SUPFAM" id="SSF53850">
    <property type="entry name" value="Periplasmic binding protein-like II"/>
    <property type="match status" value="1"/>
</dbReference>
<feature type="compositionally biased region" description="Pro residues" evidence="2">
    <location>
        <begin position="347"/>
        <end position="357"/>
    </location>
</feature>
<keyword evidence="3" id="KW-0472">Membrane</keyword>
<keyword evidence="3" id="KW-1133">Transmembrane helix</keyword>
<evidence type="ECO:0000313" key="6">
    <source>
        <dbReference type="Proteomes" id="UP000191901"/>
    </source>
</evidence>
<dbReference type="EMBL" id="CP021983">
    <property type="protein sequence ID" value="ASC72384.1"/>
    <property type="molecule type" value="Genomic_DNA"/>
</dbReference>
<accession>A0A1Z3HPZ2</accession>
<keyword evidence="1" id="KW-0732">Signal</keyword>
<dbReference type="InterPro" id="IPR024370">
    <property type="entry name" value="PBP_domain"/>
</dbReference>
<dbReference type="OrthoDB" id="506979at2"/>
<feature type="compositionally biased region" description="Basic residues" evidence="2">
    <location>
        <begin position="331"/>
        <end position="345"/>
    </location>
</feature>
<feature type="region of interest" description="Disordered" evidence="2">
    <location>
        <begin position="331"/>
        <end position="381"/>
    </location>
</feature>
<feature type="transmembrane region" description="Helical" evidence="3">
    <location>
        <begin position="296"/>
        <end position="314"/>
    </location>
</feature>
<evidence type="ECO:0000256" key="2">
    <source>
        <dbReference type="SAM" id="MobiDB-lite"/>
    </source>
</evidence>
<dbReference type="PANTHER" id="PTHR30570">
    <property type="entry name" value="PERIPLASMIC PHOSPHATE BINDING COMPONENT OF PHOSPHATE ABC TRANSPORTER"/>
    <property type="match status" value="1"/>
</dbReference>
<dbReference type="InterPro" id="IPR050811">
    <property type="entry name" value="Phosphate_ABC_transporter"/>
</dbReference>
<evidence type="ECO:0000256" key="3">
    <source>
        <dbReference type="SAM" id="Phobius"/>
    </source>
</evidence>
<feature type="domain" description="PBP" evidence="4">
    <location>
        <begin position="18"/>
        <end position="245"/>
    </location>
</feature>
<evidence type="ECO:0000259" key="4">
    <source>
        <dbReference type="Pfam" id="PF12849"/>
    </source>
</evidence>
<dbReference type="RefSeq" id="WP_088430368.1">
    <property type="nucleotide sequence ID" value="NZ_CP021983.2"/>
</dbReference>
<gene>
    <name evidence="5" type="ORF">XM38_033410</name>
</gene>
<keyword evidence="3" id="KW-0812">Transmembrane</keyword>
<evidence type="ECO:0000313" key="5">
    <source>
        <dbReference type="EMBL" id="ASC72384.1"/>
    </source>
</evidence>
<protein>
    <submittedName>
        <fullName evidence="5">ABC transporter protein</fullName>
    </submittedName>
</protein>
<proteinExistence type="predicted"/>
<name>A0A1Z3HPZ2_9CYAN</name>
<dbReference type="Gene3D" id="3.40.190.10">
    <property type="entry name" value="Periplasmic binding protein-like II"/>
    <property type="match status" value="2"/>
</dbReference>
<dbReference type="Pfam" id="PF12849">
    <property type="entry name" value="PBP_like_2"/>
    <property type="match status" value="1"/>
</dbReference>
<dbReference type="KEGG" id="hhg:XM38_033410"/>
<dbReference type="PANTHER" id="PTHR30570:SF1">
    <property type="entry name" value="PHOSPHATE-BINDING PROTEIN PSTS"/>
    <property type="match status" value="1"/>
</dbReference>
<organism evidence="5 6">
    <name type="scientific">Halomicronema hongdechloris C2206</name>
    <dbReference type="NCBI Taxonomy" id="1641165"/>
    <lineage>
        <taxon>Bacteria</taxon>
        <taxon>Bacillati</taxon>
        <taxon>Cyanobacteriota</taxon>
        <taxon>Cyanophyceae</taxon>
        <taxon>Nodosilineales</taxon>
        <taxon>Nodosilineaceae</taxon>
        <taxon>Halomicronema</taxon>
    </lineage>
</organism>